<dbReference type="EMBL" id="JXTB01000505">
    <property type="protein sequence ID" value="PON38132.1"/>
    <property type="molecule type" value="Genomic_DNA"/>
</dbReference>
<dbReference type="AlphaFoldDB" id="A0A2P5ANL7"/>
<name>A0A2P5ANL7_PARAD</name>
<keyword evidence="2" id="KW-1185">Reference proteome</keyword>
<evidence type="ECO:0000313" key="1">
    <source>
        <dbReference type="EMBL" id="PON38132.1"/>
    </source>
</evidence>
<gene>
    <name evidence="1" type="ORF">PanWU01x14_315020</name>
</gene>
<evidence type="ECO:0008006" key="3">
    <source>
        <dbReference type="Google" id="ProtNLM"/>
    </source>
</evidence>
<reference evidence="2" key="1">
    <citation type="submission" date="2016-06" db="EMBL/GenBank/DDBJ databases">
        <title>Parallel loss of symbiosis genes in relatives of nitrogen-fixing non-legume Parasponia.</title>
        <authorList>
            <person name="Van Velzen R."/>
            <person name="Holmer R."/>
            <person name="Bu F."/>
            <person name="Rutten L."/>
            <person name="Van Zeijl A."/>
            <person name="Liu W."/>
            <person name="Santuari L."/>
            <person name="Cao Q."/>
            <person name="Sharma T."/>
            <person name="Shen D."/>
            <person name="Roswanjaya Y."/>
            <person name="Wardhani T."/>
            <person name="Kalhor M.S."/>
            <person name="Jansen J."/>
            <person name="Van den Hoogen J."/>
            <person name="Gungor B."/>
            <person name="Hartog M."/>
            <person name="Hontelez J."/>
            <person name="Verver J."/>
            <person name="Yang W.-C."/>
            <person name="Schijlen E."/>
            <person name="Repin R."/>
            <person name="Schilthuizen M."/>
            <person name="Schranz E."/>
            <person name="Heidstra R."/>
            <person name="Miyata K."/>
            <person name="Fedorova E."/>
            <person name="Kohlen W."/>
            <person name="Bisseling T."/>
            <person name="Smit S."/>
            <person name="Geurts R."/>
        </authorList>
    </citation>
    <scope>NUCLEOTIDE SEQUENCE [LARGE SCALE GENOMIC DNA]</scope>
    <source>
        <strain evidence="2">cv. WU1-14</strain>
    </source>
</reference>
<evidence type="ECO:0000313" key="2">
    <source>
        <dbReference type="Proteomes" id="UP000237105"/>
    </source>
</evidence>
<accession>A0A2P5ANL7</accession>
<comment type="caution">
    <text evidence="1">The sequence shown here is derived from an EMBL/GenBank/DDBJ whole genome shotgun (WGS) entry which is preliminary data.</text>
</comment>
<protein>
    <recommendedName>
        <fullName evidence="3">Aspartic peptidase domain containing protein</fullName>
    </recommendedName>
</protein>
<dbReference type="Proteomes" id="UP000237105">
    <property type="component" value="Unassembled WGS sequence"/>
</dbReference>
<dbReference type="OrthoDB" id="1752268at2759"/>
<sequence length="138" mass="15597">MVDWKLSPSKISKLYDRQAGPNNNNNGAPYKIRTILEGPVAGDSANVWQGPVKMARKIIFGHQVNMAEHIVKLSKRESAPIMFTEEKARRLIHPYNDALIVVLKIANGRVFWVLVDMGSLMDTLFALAYQKMNIGWQC</sequence>
<proteinExistence type="predicted"/>
<organism evidence="1 2">
    <name type="scientific">Parasponia andersonii</name>
    <name type="common">Sponia andersonii</name>
    <dbReference type="NCBI Taxonomy" id="3476"/>
    <lineage>
        <taxon>Eukaryota</taxon>
        <taxon>Viridiplantae</taxon>
        <taxon>Streptophyta</taxon>
        <taxon>Embryophyta</taxon>
        <taxon>Tracheophyta</taxon>
        <taxon>Spermatophyta</taxon>
        <taxon>Magnoliopsida</taxon>
        <taxon>eudicotyledons</taxon>
        <taxon>Gunneridae</taxon>
        <taxon>Pentapetalae</taxon>
        <taxon>rosids</taxon>
        <taxon>fabids</taxon>
        <taxon>Rosales</taxon>
        <taxon>Cannabaceae</taxon>
        <taxon>Parasponia</taxon>
    </lineage>
</organism>